<proteinExistence type="inferred from homology"/>
<dbReference type="GO" id="GO:0042026">
    <property type="term" value="P:protein refolding"/>
    <property type="evidence" value="ECO:0007669"/>
    <property type="project" value="UniProtKB-ARBA"/>
</dbReference>
<dbReference type="PROSITE" id="PS50059">
    <property type="entry name" value="FKBP_PPIASE"/>
    <property type="match status" value="1"/>
</dbReference>
<keyword evidence="6" id="KW-0143">Chaperone</keyword>
<evidence type="ECO:0000256" key="5">
    <source>
        <dbReference type="ARBA" id="ARBA00023110"/>
    </source>
</evidence>
<dbReference type="GO" id="GO:0005737">
    <property type="term" value="C:cytoplasm"/>
    <property type="evidence" value="ECO:0007669"/>
    <property type="project" value="UniProtKB-SubCell"/>
</dbReference>
<dbReference type="Pfam" id="PF00254">
    <property type="entry name" value="FKBP_C"/>
    <property type="match status" value="1"/>
</dbReference>
<protein>
    <recommendedName>
        <fullName evidence="10">Peptidyl-prolyl cis-trans isomerase</fullName>
        <ecNumber evidence="10">5.2.1.8</ecNumber>
    </recommendedName>
</protein>
<comment type="function">
    <text evidence="8">Also involved in hydrogenase metallocenter assembly, probably by participating in the nickel insertion step. This function in hydrogenase biosynthesis requires chaperone activity and the presence of the metal-binding domain, but not PPIase activity.</text>
</comment>
<evidence type="ECO:0000256" key="8">
    <source>
        <dbReference type="ARBA" id="ARBA00037071"/>
    </source>
</evidence>
<gene>
    <name evidence="13" type="ORF">COS99_07810</name>
</gene>
<dbReference type="InterPro" id="IPR046357">
    <property type="entry name" value="PPIase_dom_sf"/>
</dbReference>
<dbReference type="PANTHER" id="PTHR47861">
    <property type="entry name" value="FKBP-TYPE PEPTIDYL-PROLYL CIS-TRANS ISOMERASE SLYD"/>
    <property type="match status" value="1"/>
</dbReference>
<evidence type="ECO:0000256" key="10">
    <source>
        <dbReference type="RuleBase" id="RU003915"/>
    </source>
</evidence>
<evidence type="ECO:0000256" key="3">
    <source>
        <dbReference type="ARBA" id="ARBA00006577"/>
    </source>
</evidence>
<evidence type="ECO:0000256" key="6">
    <source>
        <dbReference type="ARBA" id="ARBA00023186"/>
    </source>
</evidence>
<feature type="chain" id="PRO_5014319188" description="Peptidyl-prolyl cis-trans isomerase" evidence="11">
    <location>
        <begin position="27"/>
        <end position="174"/>
    </location>
</feature>
<sequence length="174" mass="18841">MIQKIVRMKCLLVAAALALVFNTAFCVTNAKGKDEIVANGKKVSFNYTLTVDNQVVDSSDKNGPVKYTQGEGAIIPALAKELEGLRVGDSKKVTLTPKDAYGEMDPTAFKEVDKSTLPKGIDPKVGMILQAMSKQGTPFPVRIAEVKESTVKLDFNHPLAGKTLNFDIKIISIE</sequence>
<comment type="similarity">
    <text evidence="3 10">Belongs to the FKBP-type PPIase family.</text>
</comment>
<evidence type="ECO:0000313" key="14">
    <source>
        <dbReference type="Proteomes" id="UP000230052"/>
    </source>
</evidence>
<comment type="subcellular location">
    <subcellularLocation>
        <location evidence="2">Cytoplasm</location>
    </subcellularLocation>
</comment>
<evidence type="ECO:0000256" key="7">
    <source>
        <dbReference type="ARBA" id="ARBA00023235"/>
    </source>
</evidence>
<comment type="caution">
    <text evidence="13">The sequence shown here is derived from an EMBL/GenBank/DDBJ whole genome shotgun (WGS) entry which is preliminary data.</text>
</comment>
<dbReference type="AlphaFoldDB" id="A0A2J0KQS1"/>
<organism evidence="13 14">
    <name type="scientific">Candidatus Aquitaenariimonas noxiae</name>
    <dbReference type="NCBI Taxonomy" id="1974741"/>
    <lineage>
        <taxon>Bacteria</taxon>
        <taxon>Pseudomonadati</taxon>
        <taxon>Candidatus Omnitrophota</taxon>
        <taxon>Candidatus Aquitaenariimonas</taxon>
    </lineage>
</organism>
<name>A0A2J0KQS1_9BACT</name>
<dbReference type="Proteomes" id="UP000230052">
    <property type="component" value="Unassembled WGS sequence"/>
</dbReference>
<dbReference type="SUPFAM" id="SSF54534">
    <property type="entry name" value="FKBP-like"/>
    <property type="match status" value="1"/>
</dbReference>
<evidence type="ECO:0000256" key="4">
    <source>
        <dbReference type="ARBA" id="ARBA00022490"/>
    </source>
</evidence>
<dbReference type="EMBL" id="PEWV01000074">
    <property type="protein sequence ID" value="PIU40962.1"/>
    <property type="molecule type" value="Genomic_DNA"/>
</dbReference>
<feature type="domain" description="PPIase FKBP-type" evidence="12">
    <location>
        <begin position="40"/>
        <end position="118"/>
    </location>
</feature>
<keyword evidence="7 9" id="KW-0413">Isomerase</keyword>
<evidence type="ECO:0000256" key="9">
    <source>
        <dbReference type="PROSITE-ProRule" id="PRU00277"/>
    </source>
</evidence>
<keyword evidence="5 9" id="KW-0697">Rotamase</keyword>
<evidence type="ECO:0000256" key="2">
    <source>
        <dbReference type="ARBA" id="ARBA00004496"/>
    </source>
</evidence>
<accession>A0A2J0KQS1</accession>
<evidence type="ECO:0000256" key="11">
    <source>
        <dbReference type="SAM" id="SignalP"/>
    </source>
</evidence>
<keyword evidence="11" id="KW-0732">Signal</keyword>
<dbReference type="Gene3D" id="3.10.50.40">
    <property type="match status" value="1"/>
</dbReference>
<dbReference type="PANTHER" id="PTHR47861:SF3">
    <property type="entry name" value="FKBP-TYPE PEPTIDYL-PROLYL CIS-TRANS ISOMERASE SLYD"/>
    <property type="match status" value="1"/>
</dbReference>
<dbReference type="InterPro" id="IPR001179">
    <property type="entry name" value="PPIase_FKBP_dom"/>
</dbReference>
<keyword evidence="4" id="KW-0963">Cytoplasm</keyword>
<feature type="signal peptide" evidence="11">
    <location>
        <begin position="1"/>
        <end position="26"/>
    </location>
</feature>
<dbReference type="GO" id="GO:0003755">
    <property type="term" value="F:peptidyl-prolyl cis-trans isomerase activity"/>
    <property type="evidence" value="ECO:0007669"/>
    <property type="project" value="UniProtKB-UniRule"/>
</dbReference>
<comment type="catalytic activity">
    <reaction evidence="1 9 10">
        <text>[protein]-peptidylproline (omega=180) = [protein]-peptidylproline (omega=0)</text>
        <dbReference type="Rhea" id="RHEA:16237"/>
        <dbReference type="Rhea" id="RHEA-COMP:10747"/>
        <dbReference type="Rhea" id="RHEA-COMP:10748"/>
        <dbReference type="ChEBI" id="CHEBI:83833"/>
        <dbReference type="ChEBI" id="CHEBI:83834"/>
        <dbReference type="EC" id="5.2.1.8"/>
    </reaction>
</comment>
<evidence type="ECO:0000256" key="1">
    <source>
        <dbReference type="ARBA" id="ARBA00000971"/>
    </source>
</evidence>
<dbReference type="EC" id="5.2.1.8" evidence="10"/>
<evidence type="ECO:0000259" key="12">
    <source>
        <dbReference type="PROSITE" id="PS50059"/>
    </source>
</evidence>
<evidence type="ECO:0000313" key="13">
    <source>
        <dbReference type="EMBL" id="PIU40962.1"/>
    </source>
</evidence>
<reference evidence="13 14" key="1">
    <citation type="submission" date="2017-09" db="EMBL/GenBank/DDBJ databases">
        <title>Depth-based differentiation of microbial function through sediment-hosted aquifers and enrichment of novel symbionts in the deep terrestrial subsurface.</title>
        <authorList>
            <person name="Probst A.J."/>
            <person name="Ladd B."/>
            <person name="Jarett J.K."/>
            <person name="Geller-Mcgrath D.E."/>
            <person name="Sieber C.M."/>
            <person name="Emerson J.B."/>
            <person name="Anantharaman K."/>
            <person name="Thomas B.C."/>
            <person name="Malmstrom R."/>
            <person name="Stieglmeier M."/>
            <person name="Klingl A."/>
            <person name="Woyke T."/>
            <person name="Ryan C.M."/>
            <person name="Banfield J.F."/>
        </authorList>
    </citation>
    <scope>NUCLEOTIDE SEQUENCE [LARGE SCALE GENOMIC DNA]</scope>
    <source>
        <strain evidence="13">CG07_land_8_20_14_0_80_42_15</strain>
    </source>
</reference>